<name>A0A0H5EYU7_YEREN</name>
<proteinExistence type="predicted"/>
<dbReference type="AlphaFoldDB" id="A0A0H5EYU7"/>
<sequence>MLQLTEAEKLRMTGIARITEFKEKYLRHRKNVAQEAFDKSPAHLRKTICFHAGLKSRHVNMQFSELTPAERESVVETLNYLIEFTRSLPSFVSNDDCALNIINYHRNI</sequence>
<gene>
    <name evidence="1" type="ORF">ERS137941_02801</name>
</gene>
<reference evidence="1 2" key="1">
    <citation type="submission" date="2015-03" db="EMBL/GenBank/DDBJ databases">
        <authorList>
            <person name="Murphy D."/>
        </authorList>
    </citation>
    <scope>NUCLEOTIDE SEQUENCE [LARGE SCALE GENOMIC DNA]</scope>
    <source>
        <strain evidence="1 2">IP26249</strain>
    </source>
</reference>
<accession>A0A0H5EYU7</accession>
<evidence type="ECO:0000313" key="2">
    <source>
        <dbReference type="Proteomes" id="UP000048841"/>
    </source>
</evidence>
<dbReference type="EMBL" id="CGBR01000020">
    <property type="protein sequence ID" value="CFQ67071.1"/>
    <property type="molecule type" value="Genomic_DNA"/>
</dbReference>
<protein>
    <submittedName>
        <fullName evidence="1">GpB bacteriophage P2</fullName>
    </submittedName>
</protein>
<organism evidence="1 2">
    <name type="scientific">Yersinia enterocolitica</name>
    <dbReference type="NCBI Taxonomy" id="630"/>
    <lineage>
        <taxon>Bacteria</taxon>
        <taxon>Pseudomonadati</taxon>
        <taxon>Pseudomonadota</taxon>
        <taxon>Gammaproteobacteria</taxon>
        <taxon>Enterobacterales</taxon>
        <taxon>Yersiniaceae</taxon>
        <taxon>Yersinia</taxon>
    </lineage>
</organism>
<dbReference type="RefSeq" id="WP_020282759.1">
    <property type="nucleotide sequence ID" value="NZ_CGBR01000020.1"/>
</dbReference>
<evidence type="ECO:0000313" key="1">
    <source>
        <dbReference type="EMBL" id="CFQ67071.1"/>
    </source>
</evidence>
<dbReference type="Proteomes" id="UP000048841">
    <property type="component" value="Unassembled WGS sequence"/>
</dbReference>